<evidence type="ECO:0000256" key="11">
    <source>
        <dbReference type="SAM" id="MobiDB-lite"/>
    </source>
</evidence>
<dbReference type="PANTHER" id="PTHR10788:SF106">
    <property type="entry name" value="BCDNA.GH08860"/>
    <property type="match status" value="1"/>
</dbReference>
<dbReference type="GO" id="GO:0005829">
    <property type="term" value="C:cytosol"/>
    <property type="evidence" value="ECO:0007669"/>
    <property type="project" value="TreeGrafter"/>
</dbReference>
<dbReference type="SUPFAM" id="SSF53756">
    <property type="entry name" value="UDP-Glycosyltransferase/glycogen phosphorylase"/>
    <property type="match status" value="1"/>
</dbReference>
<keyword evidence="4" id="KW-0808">Transferase</keyword>
<dbReference type="NCBIfam" id="TIGR01484">
    <property type="entry name" value="HAD-SF-IIB"/>
    <property type="match status" value="1"/>
</dbReference>
<dbReference type="GO" id="GO:0003825">
    <property type="term" value="F:alpha,alpha-trehalose-phosphate synthase (UDP-forming) activity"/>
    <property type="evidence" value="ECO:0007669"/>
    <property type="project" value="TreeGrafter"/>
</dbReference>
<evidence type="ECO:0000256" key="9">
    <source>
        <dbReference type="ARBA" id="ARBA00069974"/>
    </source>
</evidence>
<dbReference type="CDD" id="cd03788">
    <property type="entry name" value="GT20_TPS"/>
    <property type="match status" value="1"/>
</dbReference>
<proteinExistence type="inferred from homology"/>
<reference evidence="12 13" key="1">
    <citation type="submission" date="2018-05" db="EMBL/GenBank/DDBJ databases">
        <title>A metagenomic window into the 2 km-deep terrestrial subsurface aquifer revealed taxonomically and functionally diverse microbial community comprising novel uncultured bacterial lineages.</title>
        <authorList>
            <person name="Kadnikov V.V."/>
            <person name="Mardanov A.V."/>
            <person name="Beletsky A.V."/>
            <person name="Banks D."/>
            <person name="Pimenov N.V."/>
            <person name="Frank Y.A."/>
            <person name="Karnachuk O.V."/>
            <person name="Ravin N.V."/>
        </authorList>
    </citation>
    <scope>NUCLEOTIDE SEQUENCE [LARGE SCALE GENOMIC DNA]</scope>
    <source>
        <strain evidence="12">BY5</strain>
    </source>
</reference>
<dbReference type="GO" id="GO:0005992">
    <property type="term" value="P:trehalose biosynthetic process"/>
    <property type="evidence" value="ECO:0007669"/>
    <property type="project" value="InterPro"/>
</dbReference>
<dbReference type="EC" id="2.4.1.213" evidence="8"/>
<dbReference type="GO" id="GO:0004805">
    <property type="term" value="F:trehalose-phosphatase activity"/>
    <property type="evidence" value="ECO:0007669"/>
    <property type="project" value="TreeGrafter"/>
</dbReference>
<evidence type="ECO:0000313" key="12">
    <source>
        <dbReference type="EMBL" id="RCK80907.1"/>
    </source>
</evidence>
<comment type="pathway">
    <text evidence="7">Glycan metabolism; glucosylglycerol biosynthesis.</text>
</comment>
<evidence type="ECO:0000256" key="3">
    <source>
        <dbReference type="ARBA" id="ARBA00022676"/>
    </source>
</evidence>
<dbReference type="InterPro" id="IPR003337">
    <property type="entry name" value="Trehalose_PPase"/>
</dbReference>
<evidence type="ECO:0000256" key="2">
    <source>
        <dbReference type="ARBA" id="ARBA00008799"/>
    </source>
</evidence>
<evidence type="ECO:0000256" key="5">
    <source>
        <dbReference type="ARBA" id="ARBA00052754"/>
    </source>
</evidence>
<comment type="function">
    <text evidence="6">Involved in salt tolerance by producing GG-phosphate from ADP-glucose and glycerol-3-phosphate (G3P), an intermediate in the synthesis of the osmolyte glucosylglycerol (GG).</text>
</comment>
<dbReference type="InterPro" id="IPR036412">
    <property type="entry name" value="HAD-like_sf"/>
</dbReference>
<evidence type="ECO:0000256" key="10">
    <source>
        <dbReference type="ARBA" id="ARBA00080497"/>
    </source>
</evidence>
<dbReference type="Gene3D" id="3.40.50.2000">
    <property type="entry name" value="Glycogen Phosphorylase B"/>
    <property type="match status" value="2"/>
</dbReference>
<accession>A0A367ZST8</accession>
<comment type="similarity">
    <text evidence="1">In the C-terminal section; belongs to the trehalose phosphatase family.</text>
</comment>
<evidence type="ECO:0000256" key="8">
    <source>
        <dbReference type="ARBA" id="ARBA00066821"/>
    </source>
</evidence>
<comment type="catalytic activity">
    <reaction evidence="5">
        <text>ADP-alpha-D-glucose + sn-glycerol 3-phosphate = 2-O-(alpha-D-glucopyranosyl)-sn-glycerol 3-phosphate + ADP + H(+)</text>
        <dbReference type="Rhea" id="RHEA:12881"/>
        <dbReference type="ChEBI" id="CHEBI:15378"/>
        <dbReference type="ChEBI" id="CHEBI:57498"/>
        <dbReference type="ChEBI" id="CHEBI:57597"/>
        <dbReference type="ChEBI" id="CHEBI:87089"/>
        <dbReference type="ChEBI" id="CHEBI:456216"/>
        <dbReference type="EC" id="2.4.1.213"/>
    </reaction>
</comment>
<dbReference type="Pfam" id="PF02358">
    <property type="entry name" value="Trehalose_PPase"/>
    <property type="match status" value="1"/>
</dbReference>
<dbReference type="InterPro" id="IPR006379">
    <property type="entry name" value="HAD-SF_hydro_IIB"/>
</dbReference>
<dbReference type="Gene3D" id="3.30.70.1020">
    <property type="entry name" value="Trehalose-6-phosphate phosphatase related protein, domain 2"/>
    <property type="match status" value="1"/>
</dbReference>
<protein>
    <recommendedName>
        <fullName evidence="9">Glucosylglycerol-phosphate synthase</fullName>
        <ecNumber evidence="8">2.4.1.213</ecNumber>
    </recommendedName>
    <alternativeName>
        <fullName evidence="10">Glucosyl-glycerol-phosphate synthase</fullName>
    </alternativeName>
</protein>
<comment type="similarity">
    <text evidence="2">Belongs to the glycosyltransferase 20 family.</text>
</comment>
<evidence type="ECO:0000256" key="4">
    <source>
        <dbReference type="ARBA" id="ARBA00022679"/>
    </source>
</evidence>
<dbReference type="NCBIfam" id="NF011071">
    <property type="entry name" value="PRK14501.1"/>
    <property type="match status" value="1"/>
</dbReference>
<name>A0A367ZST8_9BACT</name>
<dbReference type="SUPFAM" id="SSF56784">
    <property type="entry name" value="HAD-like"/>
    <property type="match status" value="1"/>
</dbReference>
<sequence>MAEARVLIVSNRLPVTVRLEHGKVQVSPSAGGLATAMRGPHSQADSLWIGWPGDTSRFGPAERQATERRLAELRCRPLYLTPGEVAHFYDGFSNGVLWPLYHYLTDKVEREAWTNWKTFVEVNQKFADAVLQAYQPGDLIWIHDYQLSLVPGMIRKRAPEATIGFFLHIPFPSSEVFRILPWRVEILQGMIGADLIGFHTYSYLHHFSRALLHLLELPTVDGVVALGHRQAMLGVFPIGIDTPAFEKLAAQPEIQQEAAQIKAESGGRHLILGVDRLDYTKGLPRRLLAIERLLEREPALRDRIRFVQLIVPSREKVDTYAALRRELDELAGRINATWGTLSAVPVHYLYRGVPLEKLVAIYAAADVMLVTPLRDGMNLVAKEFIACQPHASGVLILSEFAGAAAELVEALLVNPYDVDRLALQIKRAIQMPAEERQTRMASLRARVRGFDAHVWAAAFLEALQAAAHRRVIPGAAPRVSDEAEVERLLGRVSGFDPLHVVLDYDGTLVPFAPTPDLARPDPELLDLLRALAARPRTQVHLLSGRTRDSLERWFGQLPIHLHAEHGFWSRVAGGTGAWRALLPTTPAWLPRVRAFLEQWTRDTPGSMIEEKTNGIVWHYRLVVADFGPLRARALLQALRDNFAEPDLEVLEGEKAVEIRRRGVHKGVVIQRLIEESAGAAQFLAMGDDRTDEDMFQTIGAAGVAIHVGPGPSLATHRLEDHDAARRFLQALLAREPARPADRHPALSSPAPGHHDPGAATVHSRQEVSPNDER</sequence>
<comment type="caution">
    <text evidence="12">The sequence shown here is derived from an EMBL/GenBank/DDBJ whole genome shotgun (WGS) entry which is preliminary data.</text>
</comment>
<dbReference type="NCBIfam" id="TIGR00685">
    <property type="entry name" value="T6PP"/>
    <property type="match status" value="1"/>
</dbReference>
<dbReference type="Proteomes" id="UP000252355">
    <property type="component" value="Unassembled WGS sequence"/>
</dbReference>
<dbReference type="InterPro" id="IPR001830">
    <property type="entry name" value="Glyco_trans_20"/>
</dbReference>
<dbReference type="FunFam" id="3.40.50.2000:FF:000010">
    <property type="entry name" value="Alpha,alpha-trehalose-phosphate synthase"/>
    <property type="match status" value="1"/>
</dbReference>
<keyword evidence="3" id="KW-0328">Glycosyltransferase</keyword>
<evidence type="ECO:0000313" key="13">
    <source>
        <dbReference type="Proteomes" id="UP000252355"/>
    </source>
</evidence>
<dbReference type="Gene3D" id="3.40.50.1000">
    <property type="entry name" value="HAD superfamily/HAD-like"/>
    <property type="match status" value="1"/>
</dbReference>
<feature type="compositionally biased region" description="Basic and acidic residues" evidence="11">
    <location>
        <begin position="735"/>
        <end position="744"/>
    </location>
</feature>
<feature type="region of interest" description="Disordered" evidence="11">
    <location>
        <begin position="735"/>
        <end position="773"/>
    </location>
</feature>
<dbReference type="Pfam" id="PF00982">
    <property type="entry name" value="Glyco_transf_20"/>
    <property type="match status" value="1"/>
</dbReference>
<dbReference type="PANTHER" id="PTHR10788">
    <property type="entry name" value="TREHALOSE-6-PHOSPHATE SYNTHASE"/>
    <property type="match status" value="1"/>
</dbReference>
<evidence type="ECO:0000256" key="7">
    <source>
        <dbReference type="ARBA" id="ARBA00060702"/>
    </source>
</evidence>
<gene>
    <name evidence="12" type="ORF">OZSIB_2795</name>
</gene>
<dbReference type="AlphaFoldDB" id="A0A367ZST8"/>
<dbReference type="CDD" id="cd01627">
    <property type="entry name" value="HAD_TPP"/>
    <property type="match status" value="1"/>
</dbReference>
<evidence type="ECO:0000256" key="1">
    <source>
        <dbReference type="ARBA" id="ARBA00006330"/>
    </source>
</evidence>
<dbReference type="GO" id="GO:0033828">
    <property type="term" value="F:glucosylglycerol-phosphate synthase activity"/>
    <property type="evidence" value="ECO:0007669"/>
    <property type="project" value="UniProtKB-EC"/>
</dbReference>
<dbReference type="EMBL" id="QOQW01000004">
    <property type="protein sequence ID" value="RCK80907.1"/>
    <property type="molecule type" value="Genomic_DNA"/>
</dbReference>
<evidence type="ECO:0000256" key="6">
    <source>
        <dbReference type="ARBA" id="ARBA00055920"/>
    </source>
</evidence>
<dbReference type="InterPro" id="IPR023214">
    <property type="entry name" value="HAD_sf"/>
</dbReference>
<organism evidence="12 13">
    <name type="scientific">Candidatus Ozemobacter sibiricus</name>
    <dbReference type="NCBI Taxonomy" id="2268124"/>
    <lineage>
        <taxon>Bacteria</taxon>
        <taxon>Candidatus Ozemobacteria</taxon>
        <taxon>Candidatus Ozemobacterales</taxon>
        <taxon>Candidatus Ozemobacteraceae</taxon>
        <taxon>Candidatus Ozemobacter</taxon>
    </lineage>
</organism>